<reference evidence="1 2" key="1">
    <citation type="journal article" date="2017" name="Gigascience">
        <title>Genome sequence of the small brown planthopper, Laodelphax striatellus.</title>
        <authorList>
            <person name="Zhu J."/>
            <person name="Jiang F."/>
            <person name="Wang X."/>
            <person name="Yang P."/>
            <person name="Bao Y."/>
            <person name="Zhao W."/>
            <person name="Wang W."/>
            <person name="Lu H."/>
            <person name="Wang Q."/>
            <person name="Cui N."/>
            <person name="Li J."/>
            <person name="Chen X."/>
            <person name="Luo L."/>
            <person name="Yu J."/>
            <person name="Kang L."/>
            <person name="Cui F."/>
        </authorList>
    </citation>
    <scope>NUCLEOTIDE SEQUENCE [LARGE SCALE GENOMIC DNA]</scope>
    <source>
        <strain evidence="1">Lst14</strain>
    </source>
</reference>
<dbReference type="OrthoDB" id="442176at2759"/>
<dbReference type="Proteomes" id="UP000291343">
    <property type="component" value="Unassembled WGS sequence"/>
</dbReference>
<name>A0A482X608_LAOST</name>
<protein>
    <submittedName>
        <fullName evidence="1">Uncharacterized protein</fullName>
    </submittedName>
</protein>
<dbReference type="AlphaFoldDB" id="A0A482X608"/>
<accession>A0A482X608</accession>
<organism evidence="1 2">
    <name type="scientific">Laodelphax striatellus</name>
    <name type="common">Small brown planthopper</name>
    <name type="synonym">Delphax striatella</name>
    <dbReference type="NCBI Taxonomy" id="195883"/>
    <lineage>
        <taxon>Eukaryota</taxon>
        <taxon>Metazoa</taxon>
        <taxon>Ecdysozoa</taxon>
        <taxon>Arthropoda</taxon>
        <taxon>Hexapoda</taxon>
        <taxon>Insecta</taxon>
        <taxon>Pterygota</taxon>
        <taxon>Neoptera</taxon>
        <taxon>Paraneoptera</taxon>
        <taxon>Hemiptera</taxon>
        <taxon>Auchenorrhyncha</taxon>
        <taxon>Fulgoroidea</taxon>
        <taxon>Delphacidae</taxon>
        <taxon>Criomorphinae</taxon>
        <taxon>Laodelphax</taxon>
    </lineage>
</organism>
<proteinExistence type="predicted"/>
<evidence type="ECO:0000313" key="2">
    <source>
        <dbReference type="Proteomes" id="UP000291343"/>
    </source>
</evidence>
<evidence type="ECO:0000313" key="1">
    <source>
        <dbReference type="EMBL" id="RZF41319.1"/>
    </source>
</evidence>
<sequence length="55" mass="6033">MGDLRNKDYLKTGINAILLGPPGCGKGTQSKSRFQFENFVFDSSHNCSLTARVPD</sequence>
<comment type="caution">
    <text evidence="1">The sequence shown here is derived from an EMBL/GenBank/DDBJ whole genome shotgun (WGS) entry which is preliminary data.</text>
</comment>
<dbReference type="InParanoid" id="A0A482X608"/>
<gene>
    <name evidence="1" type="ORF">LSTR_LSTR000033</name>
</gene>
<keyword evidence="2" id="KW-1185">Reference proteome</keyword>
<dbReference type="EMBL" id="QKKF02016774">
    <property type="protein sequence ID" value="RZF41319.1"/>
    <property type="molecule type" value="Genomic_DNA"/>
</dbReference>